<evidence type="ECO:0000256" key="14">
    <source>
        <dbReference type="ARBA" id="ARBA00048679"/>
    </source>
</evidence>
<evidence type="ECO:0000256" key="11">
    <source>
        <dbReference type="ARBA" id="ARBA00023136"/>
    </source>
</evidence>
<evidence type="ECO:0000256" key="7">
    <source>
        <dbReference type="ARBA" id="ARBA00022741"/>
    </source>
</evidence>
<organism evidence="18 19">
    <name type="scientific">Rubroshorea leprosula</name>
    <dbReference type="NCBI Taxonomy" id="152421"/>
    <lineage>
        <taxon>Eukaryota</taxon>
        <taxon>Viridiplantae</taxon>
        <taxon>Streptophyta</taxon>
        <taxon>Embryophyta</taxon>
        <taxon>Tracheophyta</taxon>
        <taxon>Spermatophyta</taxon>
        <taxon>Magnoliopsida</taxon>
        <taxon>eudicotyledons</taxon>
        <taxon>Gunneridae</taxon>
        <taxon>Pentapetalae</taxon>
        <taxon>rosids</taxon>
        <taxon>malvids</taxon>
        <taxon>Malvales</taxon>
        <taxon>Dipterocarpaceae</taxon>
        <taxon>Rubroshorea</taxon>
    </lineage>
</organism>
<keyword evidence="4" id="KW-0808">Transferase</keyword>
<dbReference type="PROSITE" id="PS00108">
    <property type="entry name" value="PROTEIN_KINASE_ST"/>
    <property type="match status" value="1"/>
</dbReference>
<evidence type="ECO:0000256" key="8">
    <source>
        <dbReference type="ARBA" id="ARBA00022777"/>
    </source>
</evidence>
<comment type="caution">
    <text evidence="18">The sequence shown here is derived from an EMBL/GenBank/DDBJ whole genome shotgun (WGS) entry which is preliminary data.</text>
</comment>
<dbReference type="GO" id="GO:0030247">
    <property type="term" value="F:polysaccharide binding"/>
    <property type="evidence" value="ECO:0007669"/>
    <property type="project" value="InterPro"/>
</dbReference>
<feature type="chain" id="PRO_5043741829" description="non-specific serine/threonine protein kinase" evidence="16">
    <location>
        <begin position="16"/>
        <end position="565"/>
    </location>
</feature>
<keyword evidence="7" id="KW-0547">Nucleotide-binding</keyword>
<evidence type="ECO:0000256" key="16">
    <source>
        <dbReference type="SAM" id="SignalP"/>
    </source>
</evidence>
<comment type="catalytic activity">
    <reaction evidence="14">
        <text>L-seryl-[protein] + ATP = O-phospho-L-seryl-[protein] + ADP + H(+)</text>
        <dbReference type="Rhea" id="RHEA:17989"/>
        <dbReference type="Rhea" id="RHEA-COMP:9863"/>
        <dbReference type="Rhea" id="RHEA-COMP:11604"/>
        <dbReference type="ChEBI" id="CHEBI:15378"/>
        <dbReference type="ChEBI" id="CHEBI:29999"/>
        <dbReference type="ChEBI" id="CHEBI:30616"/>
        <dbReference type="ChEBI" id="CHEBI:83421"/>
        <dbReference type="ChEBI" id="CHEBI:456216"/>
        <dbReference type="EC" id="2.7.11.1"/>
    </reaction>
</comment>
<evidence type="ECO:0000256" key="6">
    <source>
        <dbReference type="ARBA" id="ARBA00022729"/>
    </source>
</evidence>
<dbReference type="Pfam" id="PF00069">
    <property type="entry name" value="Pkinase"/>
    <property type="match status" value="1"/>
</dbReference>
<dbReference type="Gene3D" id="1.10.510.10">
    <property type="entry name" value="Transferase(Phosphotransferase) domain 1"/>
    <property type="match status" value="1"/>
</dbReference>
<dbReference type="SMART" id="SM00220">
    <property type="entry name" value="S_TKc"/>
    <property type="match status" value="1"/>
</dbReference>
<evidence type="ECO:0000256" key="5">
    <source>
        <dbReference type="ARBA" id="ARBA00022692"/>
    </source>
</evidence>
<reference evidence="18 19" key="1">
    <citation type="journal article" date="2021" name="Commun. Biol.">
        <title>The genome of Shorea leprosula (Dipterocarpaceae) highlights the ecological relevance of drought in aseasonal tropical rainforests.</title>
        <authorList>
            <person name="Ng K.K.S."/>
            <person name="Kobayashi M.J."/>
            <person name="Fawcett J.A."/>
            <person name="Hatakeyama M."/>
            <person name="Paape T."/>
            <person name="Ng C.H."/>
            <person name="Ang C.C."/>
            <person name="Tnah L.H."/>
            <person name="Lee C.T."/>
            <person name="Nishiyama T."/>
            <person name="Sese J."/>
            <person name="O'Brien M.J."/>
            <person name="Copetti D."/>
            <person name="Mohd Noor M.I."/>
            <person name="Ong R.C."/>
            <person name="Putra M."/>
            <person name="Sireger I.Z."/>
            <person name="Indrioko S."/>
            <person name="Kosugi Y."/>
            <person name="Izuno A."/>
            <person name="Isagi Y."/>
            <person name="Lee S.L."/>
            <person name="Shimizu K.K."/>
        </authorList>
    </citation>
    <scope>NUCLEOTIDE SEQUENCE [LARGE SCALE GENOMIC DNA]</scope>
    <source>
        <strain evidence="18">214</strain>
    </source>
</reference>
<evidence type="ECO:0000256" key="1">
    <source>
        <dbReference type="ARBA" id="ARBA00004479"/>
    </source>
</evidence>
<evidence type="ECO:0000313" key="18">
    <source>
        <dbReference type="EMBL" id="GKV25641.1"/>
    </source>
</evidence>
<keyword evidence="10 15" id="KW-1133">Transmembrane helix</keyword>
<keyword evidence="3" id="KW-0723">Serine/threonine-protein kinase</keyword>
<evidence type="ECO:0000256" key="13">
    <source>
        <dbReference type="ARBA" id="ARBA00047899"/>
    </source>
</evidence>
<proteinExistence type="predicted"/>
<keyword evidence="6 16" id="KW-0732">Signal</keyword>
<feature type="transmembrane region" description="Helical" evidence="15">
    <location>
        <begin position="243"/>
        <end position="264"/>
    </location>
</feature>
<dbReference type="InterPro" id="IPR025287">
    <property type="entry name" value="WAK_GUB"/>
</dbReference>
<evidence type="ECO:0000259" key="17">
    <source>
        <dbReference type="PROSITE" id="PS50011"/>
    </source>
</evidence>
<dbReference type="GO" id="GO:0016020">
    <property type="term" value="C:membrane"/>
    <property type="evidence" value="ECO:0007669"/>
    <property type="project" value="UniProtKB-SubCell"/>
</dbReference>
<sequence length="565" mass="64422">MIIFLFFYAIFVANAAEVIRSVEVKCMTRRCSRGGPAVGYPFWLRDRQPECCGAREIPGFELFCDDKKKTVLRLPNSIVNLSVRHIDYQAHRIDLYDPDHCVLNKLPYLNLSDSAPLRLFNPQSLMEVVLFSRLTDKGLEKNIVPCLSIKVIPAVDQLNTTFLVGYSRISDVTRIPMKLHDNIYDGRLGSEDMDYEIQLSWHHLVCHNQREQGQRCSLNFQINQEETYCNLDSTHRDGTKKRAAVVVLMVVFIAIFAVGIYYLFYHSDKVKENQEKIERFLENYRNLKPSRFSYSDIKRMTNQFREKLGLGGYGPVFKGRLANDVLVAVKLLDNFKGNGEEFINEVGAMARIHHVNVVRLVGFCAEGNKRALVYEYMPNDSIEKFIFATKNGNRFLSWEKLYDIALAIAKGIEYLHQGCEQQILHFDIKPHNILLDNSFIPQISDFGLAKLFSKEQSVVSVTTARGTIGFIAPEVLSGNFGNVSHKSDVYSYGMMLLEIVGGRKITDDLMENTGQVYFPVWVYNCLDRGEEMGISVDNEGHAKTARRLAIVGLWSSNGIQQTVLQ</sequence>
<evidence type="ECO:0000256" key="3">
    <source>
        <dbReference type="ARBA" id="ARBA00022527"/>
    </source>
</evidence>
<dbReference type="EC" id="2.7.11.1" evidence="2"/>
<keyword evidence="8" id="KW-0418">Kinase</keyword>
<keyword evidence="5 15" id="KW-0812">Transmembrane</keyword>
<evidence type="ECO:0000256" key="10">
    <source>
        <dbReference type="ARBA" id="ARBA00022989"/>
    </source>
</evidence>
<evidence type="ECO:0000256" key="9">
    <source>
        <dbReference type="ARBA" id="ARBA00022840"/>
    </source>
</evidence>
<comment type="subcellular location">
    <subcellularLocation>
        <location evidence="1">Membrane</location>
        <topology evidence="1">Single-pass type I membrane protein</topology>
    </subcellularLocation>
</comment>
<dbReference type="InterPro" id="IPR000719">
    <property type="entry name" value="Prot_kinase_dom"/>
</dbReference>
<dbReference type="PROSITE" id="PS50011">
    <property type="entry name" value="PROTEIN_KINASE_DOM"/>
    <property type="match status" value="1"/>
</dbReference>
<gene>
    <name evidence="18" type="ORF">SLEP1_g35043</name>
</gene>
<keyword evidence="11 15" id="KW-0472">Membrane</keyword>
<evidence type="ECO:0000256" key="2">
    <source>
        <dbReference type="ARBA" id="ARBA00012513"/>
    </source>
</evidence>
<accession>A0AAV5KM00</accession>
<evidence type="ECO:0000313" key="19">
    <source>
        <dbReference type="Proteomes" id="UP001054252"/>
    </source>
</evidence>
<comment type="catalytic activity">
    <reaction evidence="13">
        <text>L-threonyl-[protein] + ATP = O-phospho-L-threonyl-[protein] + ADP + H(+)</text>
        <dbReference type="Rhea" id="RHEA:46608"/>
        <dbReference type="Rhea" id="RHEA-COMP:11060"/>
        <dbReference type="Rhea" id="RHEA-COMP:11605"/>
        <dbReference type="ChEBI" id="CHEBI:15378"/>
        <dbReference type="ChEBI" id="CHEBI:30013"/>
        <dbReference type="ChEBI" id="CHEBI:30616"/>
        <dbReference type="ChEBI" id="CHEBI:61977"/>
        <dbReference type="ChEBI" id="CHEBI:456216"/>
        <dbReference type="EC" id="2.7.11.1"/>
    </reaction>
</comment>
<protein>
    <recommendedName>
        <fullName evidence="2">non-specific serine/threonine protein kinase</fullName>
        <ecNumber evidence="2">2.7.11.1</ecNumber>
    </recommendedName>
</protein>
<dbReference type="SUPFAM" id="SSF56112">
    <property type="entry name" value="Protein kinase-like (PK-like)"/>
    <property type="match status" value="1"/>
</dbReference>
<dbReference type="FunFam" id="3.30.200.20:FF:000178">
    <property type="entry name" value="serine/threonine-protein kinase PBS1-like"/>
    <property type="match status" value="1"/>
</dbReference>
<dbReference type="PANTHER" id="PTHR27009">
    <property type="entry name" value="RUST RESISTANCE KINASE LR10-RELATED"/>
    <property type="match status" value="1"/>
</dbReference>
<dbReference type="AlphaFoldDB" id="A0AAV5KM00"/>
<evidence type="ECO:0000256" key="15">
    <source>
        <dbReference type="SAM" id="Phobius"/>
    </source>
</evidence>
<dbReference type="InterPro" id="IPR045874">
    <property type="entry name" value="LRK10/LRL21-25-like"/>
</dbReference>
<name>A0AAV5KM00_9ROSI</name>
<dbReference type="Proteomes" id="UP001054252">
    <property type="component" value="Unassembled WGS sequence"/>
</dbReference>
<keyword evidence="9" id="KW-0067">ATP-binding</keyword>
<keyword evidence="19" id="KW-1185">Reference proteome</keyword>
<keyword evidence="12" id="KW-0325">Glycoprotein</keyword>
<evidence type="ECO:0000256" key="4">
    <source>
        <dbReference type="ARBA" id="ARBA00022679"/>
    </source>
</evidence>
<feature type="signal peptide" evidence="16">
    <location>
        <begin position="1"/>
        <end position="15"/>
    </location>
</feature>
<dbReference type="GO" id="GO:0005524">
    <property type="term" value="F:ATP binding"/>
    <property type="evidence" value="ECO:0007669"/>
    <property type="project" value="UniProtKB-KW"/>
</dbReference>
<dbReference type="GO" id="GO:0004674">
    <property type="term" value="F:protein serine/threonine kinase activity"/>
    <property type="evidence" value="ECO:0007669"/>
    <property type="project" value="UniProtKB-KW"/>
</dbReference>
<dbReference type="InterPro" id="IPR011009">
    <property type="entry name" value="Kinase-like_dom_sf"/>
</dbReference>
<dbReference type="FunFam" id="1.10.510.10:FF:001023">
    <property type="entry name" value="Os07g0541700 protein"/>
    <property type="match status" value="1"/>
</dbReference>
<dbReference type="InterPro" id="IPR008271">
    <property type="entry name" value="Ser/Thr_kinase_AS"/>
</dbReference>
<dbReference type="EMBL" id="BPVZ01000069">
    <property type="protein sequence ID" value="GKV25641.1"/>
    <property type="molecule type" value="Genomic_DNA"/>
</dbReference>
<feature type="domain" description="Protein kinase" evidence="17">
    <location>
        <begin position="302"/>
        <end position="565"/>
    </location>
</feature>
<dbReference type="Gene3D" id="3.30.200.20">
    <property type="entry name" value="Phosphorylase Kinase, domain 1"/>
    <property type="match status" value="1"/>
</dbReference>
<dbReference type="Pfam" id="PF13947">
    <property type="entry name" value="GUB_WAK_bind"/>
    <property type="match status" value="1"/>
</dbReference>
<evidence type="ECO:0000256" key="12">
    <source>
        <dbReference type="ARBA" id="ARBA00023180"/>
    </source>
</evidence>